<evidence type="ECO:0000313" key="1">
    <source>
        <dbReference type="EMBL" id="TVS27424.1"/>
    </source>
</evidence>
<comment type="caution">
    <text evidence="1">The sequence shown here is derived from an EMBL/GenBank/DDBJ whole genome shotgun (WGS) entry which is preliminary data.</text>
</comment>
<organism evidence="1 2">
    <name type="scientific">Corynebacterium sanguinis</name>
    <dbReference type="NCBI Taxonomy" id="2594913"/>
    <lineage>
        <taxon>Bacteria</taxon>
        <taxon>Bacillati</taxon>
        <taxon>Actinomycetota</taxon>
        <taxon>Actinomycetes</taxon>
        <taxon>Mycobacteriales</taxon>
        <taxon>Corynebacteriaceae</taxon>
        <taxon>Corynebacterium</taxon>
    </lineage>
</organism>
<sequence length="347" mass="37630">MKQRTRARARLLSQRLVGHGWPSAVDAVRAFGLMQGQETTVFSSIALRNAGGIDSVAAALDGHEIVRAYPMRGTVFVALAADMRWLTELLAKPGVAGALRNADAAGVSPARIDAIRDAVLEHGPVDNAQYKAIVARVLDSPEPVNAMVYRSRYVLLVDGSCAYLGRNQLLGPAPAAPGIAERFNGQRQDAVDELVRRYVATHGPVTSEDVTWWSKLGVREVRTALEHLGDDFTRDGEDYFHASLPEVLEATPASAFREPHLLPAFDEFILGYKDRLFAMTDEVHTHLAPRNMGIFRKSIVVDGVVRGTWKGAGGTLVIDDVGGVPKYAHAGVRRKFAAYPAPGAVEM</sequence>
<dbReference type="RefSeq" id="WP_144773491.1">
    <property type="nucleotide sequence ID" value="NZ_RXIR01000020.1"/>
</dbReference>
<dbReference type="EMBL" id="RXIR01000020">
    <property type="protein sequence ID" value="TVS27424.1"/>
    <property type="molecule type" value="Genomic_DNA"/>
</dbReference>
<dbReference type="PANTHER" id="PTHR38479:SF2">
    <property type="entry name" value="WINGED HELIX DNA-BINDING DOMAIN-CONTAINING PROTEIN"/>
    <property type="match status" value="1"/>
</dbReference>
<dbReference type="AlphaFoldDB" id="A0A6C1U047"/>
<dbReference type="Pfam" id="PF06224">
    <property type="entry name" value="AlkZ-like"/>
    <property type="match status" value="1"/>
</dbReference>
<accession>A0A6C1U047</accession>
<dbReference type="PANTHER" id="PTHR38479">
    <property type="entry name" value="LMO0824 PROTEIN"/>
    <property type="match status" value="1"/>
</dbReference>
<keyword evidence="1" id="KW-0238">DNA-binding</keyword>
<dbReference type="OrthoDB" id="9148135at2"/>
<reference evidence="1 2" key="1">
    <citation type="submission" date="2018-12" db="EMBL/GenBank/DDBJ databases">
        <title>Corynebacterium sanguinis sp. nov., a clinically-associated and environmental corynebacterium.</title>
        <authorList>
            <person name="Gonzales-Siles L."/>
            <person name="Jaen-Luchoro D."/>
            <person name="Cardew S."/>
            <person name="Inganas E."/>
            <person name="Ohlen M."/>
            <person name="Jensie-Markopolous S."/>
            <person name="Pinyeiro-Iglesias B."/>
            <person name="Molin K."/>
            <person name="Skovbjerg S."/>
            <person name="Svensson-Stadler L."/>
            <person name="Funke G."/>
            <person name="Moore E.R.B."/>
        </authorList>
    </citation>
    <scope>NUCLEOTIDE SEQUENCE [LARGE SCALE GENOMIC DNA]</scope>
    <source>
        <strain evidence="1 2">58734</strain>
    </source>
</reference>
<dbReference type="GO" id="GO:0003677">
    <property type="term" value="F:DNA binding"/>
    <property type="evidence" value="ECO:0007669"/>
    <property type="project" value="UniProtKB-KW"/>
</dbReference>
<proteinExistence type="predicted"/>
<gene>
    <name evidence="1" type="ORF">EKI59_08945</name>
</gene>
<evidence type="ECO:0000313" key="2">
    <source>
        <dbReference type="Proteomes" id="UP000336646"/>
    </source>
</evidence>
<dbReference type="InterPro" id="IPR009351">
    <property type="entry name" value="AlkZ-like"/>
</dbReference>
<protein>
    <submittedName>
        <fullName evidence="1">Winged helix DNA-binding domain-containing protein</fullName>
    </submittedName>
</protein>
<name>A0A6C1U047_9CORY</name>
<dbReference type="Proteomes" id="UP000336646">
    <property type="component" value="Unassembled WGS sequence"/>
</dbReference>